<dbReference type="Proteomes" id="UP000324832">
    <property type="component" value="Unassembled WGS sequence"/>
</dbReference>
<protein>
    <recommendedName>
        <fullName evidence="2">DUF4773 domain-containing protein</fullName>
    </recommendedName>
</protein>
<evidence type="ECO:0000256" key="1">
    <source>
        <dbReference type="SAM" id="SignalP"/>
    </source>
</evidence>
<dbReference type="InterPro" id="IPR031941">
    <property type="entry name" value="DUF4773"/>
</dbReference>
<name>A0A5E4QB65_9NEOP</name>
<evidence type="ECO:0000313" key="4">
    <source>
        <dbReference type="Proteomes" id="UP000324832"/>
    </source>
</evidence>
<proteinExistence type="predicted"/>
<dbReference type="EMBL" id="FZQP02002337">
    <property type="protein sequence ID" value="VVC95496.1"/>
    <property type="molecule type" value="Genomic_DNA"/>
</dbReference>
<dbReference type="Pfam" id="PF15998">
    <property type="entry name" value="DUF4773"/>
    <property type="match status" value="1"/>
</dbReference>
<accession>A0A5E4QB65</accession>
<reference evidence="3 4" key="1">
    <citation type="submission" date="2017-07" db="EMBL/GenBank/DDBJ databases">
        <authorList>
            <person name="Talla V."/>
            <person name="Backstrom N."/>
        </authorList>
    </citation>
    <scope>NUCLEOTIDE SEQUENCE [LARGE SCALE GENOMIC DNA]</scope>
</reference>
<dbReference type="PANTHER" id="PTHR36299">
    <property type="entry name" value="AGAP008005-PA"/>
    <property type="match status" value="1"/>
</dbReference>
<evidence type="ECO:0000313" key="3">
    <source>
        <dbReference type="EMBL" id="VVC95496.1"/>
    </source>
</evidence>
<feature type="domain" description="DUF4773" evidence="2">
    <location>
        <begin position="81"/>
        <end position="195"/>
    </location>
</feature>
<organism evidence="3 4">
    <name type="scientific">Leptidea sinapis</name>
    <dbReference type="NCBI Taxonomy" id="189913"/>
    <lineage>
        <taxon>Eukaryota</taxon>
        <taxon>Metazoa</taxon>
        <taxon>Ecdysozoa</taxon>
        <taxon>Arthropoda</taxon>
        <taxon>Hexapoda</taxon>
        <taxon>Insecta</taxon>
        <taxon>Pterygota</taxon>
        <taxon>Neoptera</taxon>
        <taxon>Endopterygota</taxon>
        <taxon>Lepidoptera</taxon>
        <taxon>Glossata</taxon>
        <taxon>Ditrysia</taxon>
        <taxon>Papilionoidea</taxon>
        <taxon>Pieridae</taxon>
        <taxon>Dismorphiinae</taxon>
        <taxon>Leptidea</taxon>
    </lineage>
</organism>
<dbReference type="AlphaFoldDB" id="A0A5E4QB65"/>
<feature type="chain" id="PRO_5022930217" description="DUF4773 domain-containing protein" evidence="1">
    <location>
        <begin position="27"/>
        <end position="245"/>
    </location>
</feature>
<gene>
    <name evidence="3" type="ORF">LSINAPIS_LOCUS7201</name>
</gene>
<dbReference type="PANTHER" id="PTHR36299:SF4">
    <property type="entry name" value="GH07892P-RELATED"/>
    <property type="match status" value="1"/>
</dbReference>
<keyword evidence="1" id="KW-0732">Signal</keyword>
<keyword evidence="4" id="KW-1185">Reference proteome</keyword>
<feature type="signal peptide" evidence="1">
    <location>
        <begin position="1"/>
        <end position="26"/>
    </location>
</feature>
<evidence type="ECO:0000259" key="2">
    <source>
        <dbReference type="Pfam" id="PF15998"/>
    </source>
</evidence>
<sequence>MLSSKMLENLFLTVLAVTSIIPLFDGFIKESNTVLTTADNVANSNNSLLISKLKMGNFSVLSYYARQNEDVQNDTSSNRRCTCSLGICKCCTGYVLDLFKQKACMKVTYHPGDFAFDVAMSLNDRVLYENSMSGKNPKPICINPPRMPNLKVCGRFYNVFFPGRNFHFCLAMNGKWRQLELFNFVFDCLRMGANGLAMIKPEENGGLPIPNPQGGVDAVIDAGDDDIEEYDEQNIVRSLLEIFDE</sequence>